<dbReference type="Proteomes" id="UP000324222">
    <property type="component" value="Unassembled WGS sequence"/>
</dbReference>
<evidence type="ECO:0000313" key="1">
    <source>
        <dbReference type="EMBL" id="MPC44349.1"/>
    </source>
</evidence>
<name>A0A5B7FGH4_PORTR</name>
<dbReference type="AlphaFoldDB" id="A0A5B7FGH4"/>
<dbReference type="EMBL" id="VSRR010006238">
    <property type="protein sequence ID" value="MPC44349.1"/>
    <property type="molecule type" value="Genomic_DNA"/>
</dbReference>
<protein>
    <submittedName>
        <fullName evidence="1">Uncharacterized protein</fullName>
    </submittedName>
</protein>
<gene>
    <name evidence="1" type="ORF">E2C01_038022</name>
</gene>
<sequence>MSTSGESIFLCRTARRGSRPVHSQHEFITIKPDFRCPSRASLVTDVECLQQSPNLVELGSVGGRCVLERDEVDNRYPIPLTRSPILQAINRPQQTCLH</sequence>
<reference evidence="1 2" key="1">
    <citation type="submission" date="2019-05" db="EMBL/GenBank/DDBJ databases">
        <title>Another draft genome of Portunus trituberculatus and its Hox gene families provides insights of decapod evolution.</title>
        <authorList>
            <person name="Jeong J.-H."/>
            <person name="Song I."/>
            <person name="Kim S."/>
            <person name="Choi T."/>
            <person name="Kim D."/>
            <person name="Ryu S."/>
            <person name="Kim W."/>
        </authorList>
    </citation>
    <scope>NUCLEOTIDE SEQUENCE [LARGE SCALE GENOMIC DNA]</scope>
    <source>
        <tissue evidence="1">Muscle</tissue>
    </source>
</reference>
<proteinExistence type="predicted"/>
<comment type="caution">
    <text evidence="1">The sequence shown here is derived from an EMBL/GenBank/DDBJ whole genome shotgun (WGS) entry which is preliminary data.</text>
</comment>
<organism evidence="1 2">
    <name type="scientific">Portunus trituberculatus</name>
    <name type="common">Swimming crab</name>
    <name type="synonym">Neptunus trituberculatus</name>
    <dbReference type="NCBI Taxonomy" id="210409"/>
    <lineage>
        <taxon>Eukaryota</taxon>
        <taxon>Metazoa</taxon>
        <taxon>Ecdysozoa</taxon>
        <taxon>Arthropoda</taxon>
        <taxon>Crustacea</taxon>
        <taxon>Multicrustacea</taxon>
        <taxon>Malacostraca</taxon>
        <taxon>Eumalacostraca</taxon>
        <taxon>Eucarida</taxon>
        <taxon>Decapoda</taxon>
        <taxon>Pleocyemata</taxon>
        <taxon>Brachyura</taxon>
        <taxon>Eubrachyura</taxon>
        <taxon>Portunoidea</taxon>
        <taxon>Portunidae</taxon>
        <taxon>Portuninae</taxon>
        <taxon>Portunus</taxon>
    </lineage>
</organism>
<keyword evidence="2" id="KW-1185">Reference proteome</keyword>
<accession>A0A5B7FGH4</accession>
<evidence type="ECO:0000313" key="2">
    <source>
        <dbReference type="Proteomes" id="UP000324222"/>
    </source>
</evidence>